<dbReference type="EMBL" id="CP002829">
    <property type="protein sequence ID" value="AEH23335.1"/>
    <property type="molecule type" value="Genomic_DNA"/>
</dbReference>
<dbReference type="HOGENOM" id="CLU_2426002_0_0_0"/>
<reference evidence="2 3" key="1">
    <citation type="journal article" date="2013" name="Genome Announc.">
        <title>Complete genome sequence of the hyperthermophilic sulfate-reducing bacterium Thermodesulfobacterium geofontis OPF15T.</title>
        <authorList>
            <person name="Elkins J.G."/>
            <person name="Hamilton-Brehm S.D."/>
            <person name="Lucas S."/>
            <person name="Han J."/>
            <person name="Lapidus A."/>
            <person name="Cheng J.F."/>
            <person name="Goodwin L.A."/>
            <person name="Pitluck S."/>
            <person name="Peters L."/>
            <person name="Mikhailova N."/>
            <person name="Davenport K.W."/>
            <person name="Detter J.C."/>
            <person name="Han C.S."/>
            <person name="Tapia R."/>
            <person name="Land M.L."/>
            <person name="Hauser L."/>
            <person name="Kyrpides N.C."/>
            <person name="Ivanova N.N."/>
            <person name="Pagani I."/>
            <person name="Bruce D."/>
            <person name="Woyke T."/>
            <person name="Cottingham R.W."/>
        </authorList>
    </citation>
    <scope>NUCLEOTIDE SEQUENCE [LARGE SCALE GENOMIC DNA]</scope>
    <source>
        <strain evidence="2 3">OPF15</strain>
    </source>
</reference>
<dbReference type="RefSeq" id="WP_013910033.1">
    <property type="nucleotide sequence ID" value="NC_015682.1"/>
</dbReference>
<dbReference type="STRING" id="795359.TOPB45_1254"/>
<dbReference type="InterPro" id="IPR036291">
    <property type="entry name" value="NAD(P)-bd_dom_sf"/>
</dbReference>
<dbReference type="PATRIC" id="fig|795359.3.peg.1274"/>
<dbReference type="Gene3D" id="3.40.50.720">
    <property type="entry name" value="NAD(P)-binding Rossmann-like Domain"/>
    <property type="match status" value="1"/>
</dbReference>
<evidence type="ECO:0000259" key="1">
    <source>
        <dbReference type="Pfam" id="PF02558"/>
    </source>
</evidence>
<name>F8C277_THEGP</name>
<dbReference type="AlphaFoldDB" id="F8C277"/>
<dbReference type="KEGG" id="top:TOPB45_1254"/>
<organism evidence="2 3">
    <name type="scientific">Thermodesulfobacterium geofontis (strain OPF15)</name>
    <dbReference type="NCBI Taxonomy" id="795359"/>
    <lineage>
        <taxon>Bacteria</taxon>
        <taxon>Pseudomonadati</taxon>
        <taxon>Thermodesulfobacteriota</taxon>
        <taxon>Thermodesulfobacteria</taxon>
        <taxon>Thermodesulfobacteriales</taxon>
        <taxon>Thermodesulfobacteriaceae</taxon>
        <taxon>Thermodesulfobacterium</taxon>
    </lineage>
</organism>
<accession>F8C277</accession>
<dbReference type="OrthoDB" id="9793586at2"/>
<proteinExistence type="predicted"/>
<gene>
    <name evidence="2" type="ordered locus">TOPB45_1254</name>
</gene>
<dbReference type="SUPFAM" id="SSF51735">
    <property type="entry name" value="NAD(P)-binding Rossmann-fold domains"/>
    <property type="match status" value="1"/>
</dbReference>
<protein>
    <submittedName>
        <fullName evidence="2">Ketopantoate reductase ApbA/PanE domain protein</fullName>
    </submittedName>
</protein>
<evidence type="ECO:0000313" key="3">
    <source>
        <dbReference type="Proteomes" id="UP000006583"/>
    </source>
</evidence>
<dbReference type="eggNOG" id="COG1893">
    <property type="taxonomic scope" value="Bacteria"/>
</dbReference>
<keyword evidence="3" id="KW-1185">Reference proteome</keyword>
<sequence length="91" mass="10003">MKVLIFGLGALGTVFAVALKSAGHQVNAFVKEKHLSLLKGKTLKMTGLFGNKKAEIDGKIMYYDLKNRKSMEIDALNGAIVNWKKTFSTIT</sequence>
<dbReference type="Proteomes" id="UP000006583">
    <property type="component" value="Chromosome"/>
</dbReference>
<feature type="domain" description="Ketopantoate reductase N-terminal" evidence="1">
    <location>
        <begin position="3"/>
        <end position="50"/>
    </location>
</feature>
<evidence type="ECO:0000313" key="2">
    <source>
        <dbReference type="EMBL" id="AEH23335.1"/>
    </source>
</evidence>
<dbReference type="Pfam" id="PF02558">
    <property type="entry name" value="ApbA"/>
    <property type="match status" value="1"/>
</dbReference>
<dbReference type="InterPro" id="IPR013332">
    <property type="entry name" value="KPR_N"/>
</dbReference>